<dbReference type="CDD" id="cd03789">
    <property type="entry name" value="GT9_LPS_heptosyltransferase"/>
    <property type="match status" value="1"/>
</dbReference>
<keyword evidence="2" id="KW-0808">Transferase</keyword>
<accession>A0ABN1MS25</accession>
<keyword evidence="4" id="KW-1185">Reference proteome</keyword>
<dbReference type="RefSeq" id="WP_343787602.1">
    <property type="nucleotide sequence ID" value="NZ_BAAAFH010000011.1"/>
</dbReference>
<dbReference type="PANTHER" id="PTHR30160:SF1">
    <property type="entry name" value="LIPOPOLYSACCHARIDE 1,2-N-ACETYLGLUCOSAMINETRANSFERASE-RELATED"/>
    <property type="match status" value="1"/>
</dbReference>
<protein>
    <submittedName>
        <fullName evidence="3">Glycosyltransferase family 9 protein</fullName>
    </submittedName>
</protein>
<comment type="caution">
    <text evidence="3">The sequence shown here is derived from an EMBL/GenBank/DDBJ whole genome shotgun (WGS) entry which is preliminary data.</text>
</comment>
<gene>
    <name evidence="3" type="ORF">GCM10009118_21790</name>
</gene>
<evidence type="ECO:0000256" key="2">
    <source>
        <dbReference type="ARBA" id="ARBA00022679"/>
    </source>
</evidence>
<reference evidence="3 4" key="1">
    <citation type="journal article" date="2019" name="Int. J. Syst. Evol. Microbiol.">
        <title>The Global Catalogue of Microorganisms (GCM) 10K type strain sequencing project: providing services to taxonomists for standard genome sequencing and annotation.</title>
        <authorList>
            <consortium name="The Broad Institute Genomics Platform"/>
            <consortium name="The Broad Institute Genome Sequencing Center for Infectious Disease"/>
            <person name="Wu L."/>
            <person name="Ma J."/>
        </authorList>
    </citation>
    <scope>NUCLEOTIDE SEQUENCE [LARGE SCALE GENOMIC DNA]</scope>
    <source>
        <strain evidence="3 4">JCM 16083</strain>
    </source>
</reference>
<evidence type="ECO:0000313" key="4">
    <source>
        <dbReference type="Proteomes" id="UP001501126"/>
    </source>
</evidence>
<proteinExistence type="predicted"/>
<dbReference type="InterPro" id="IPR002201">
    <property type="entry name" value="Glyco_trans_9"/>
</dbReference>
<dbReference type="InterPro" id="IPR051199">
    <property type="entry name" value="LPS_LOS_Heptosyltrfase"/>
</dbReference>
<dbReference type="SUPFAM" id="SSF53756">
    <property type="entry name" value="UDP-Glycosyltransferase/glycogen phosphorylase"/>
    <property type="match status" value="1"/>
</dbReference>
<dbReference type="PANTHER" id="PTHR30160">
    <property type="entry name" value="TETRAACYLDISACCHARIDE 4'-KINASE-RELATED"/>
    <property type="match status" value="1"/>
</dbReference>
<name>A0ABN1MS25_9FLAO</name>
<keyword evidence="1" id="KW-0328">Glycosyltransferase</keyword>
<evidence type="ECO:0000256" key="1">
    <source>
        <dbReference type="ARBA" id="ARBA00022676"/>
    </source>
</evidence>
<dbReference type="Gene3D" id="3.40.50.2000">
    <property type="entry name" value="Glycogen Phosphorylase B"/>
    <property type="match status" value="2"/>
</dbReference>
<organism evidence="3 4">
    <name type="scientific">Wandonia haliotis</name>
    <dbReference type="NCBI Taxonomy" id="574963"/>
    <lineage>
        <taxon>Bacteria</taxon>
        <taxon>Pseudomonadati</taxon>
        <taxon>Bacteroidota</taxon>
        <taxon>Flavobacteriia</taxon>
        <taxon>Flavobacteriales</taxon>
        <taxon>Crocinitomicaceae</taxon>
        <taxon>Wandonia</taxon>
    </lineage>
</organism>
<dbReference type="Proteomes" id="UP001501126">
    <property type="component" value="Unassembled WGS sequence"/>
</dbReference>
<dbReference type="Pfam" id="PF01075">
    <property type="entry name" value="Glyco_transf_9"/>
    <property type="match status" value="1"/>
</dbReference>
<dbReference type="EMBL" id="BAAAFH010000011">
    <property type="protein sequence ID" value="GAA0875770.1"/>
    <property type="molecule type" value="Genomic_DNA"/>
</dbReference>
<sequence>MKQFLIIQTAFLGDVILATPLIRELKIQYPDAEIDLLVRKGNEQLVMSNPHIREVLIWNKKAGKYRQLFSLLKRVRKQKYDEVIGIQRYFNSGLLTALSGASSRVGFSENPLSFLFTRRVPHQFGDGTHEVTRNFELVAHHSLSPTSLRPELFPSPENYLKIQPLVQDSFYCFAPASVWFTKQLPLKKWLDLAHHIGSEHPIYILGGPGDFETCEEVLTQLPGFNCTNLAGKLNLLESAALMSKATRNYVNDSGPLHLSSAMNAPVTAFFCSTVPEFGFGPLSDDSQLLETTENLECRPCGIHGHKACPKGHFKCATTLPVEQARY</sequence>
<evidence type="ECO:0000313" key="3">
    <source>
        <dbReference type="EMBL" id="GAA0875770.1"/>
    </source>
</evidence>